<keyword evidence="1" id="KW-1133">Transmembrane helix</keyword>
<dbReference type="EMBL" id="JAFIDN010000010">
    <property type="protein sequence ID" value="MBP3193364.1"/>
    <property type="molecule type" value="Genomic_DNA"/>
</dbReference>
<feature type="transmembrane region" description="Helical" evidence="1">
    <location>
        <begin position="103"/>
        <end position="122"/>
    </location>
</feature>
<evidence type="ECO:0000313" key="3">
    <source>
        <dbReference type="EMBL" id="MBP3193364.1"/>
    </source>
</evidence>
<feature type="transmembrane region" description="Helical" evidence="1">
    <location>
        <begin position="75"/>
        <end position="97"/>
    </location>
</feature>
<dbReference type="PANTHER" id="PTHR28008">
    <property type="entry name" value="DOMAIN PROTEIN, PUTATIVE (AFU_ORTHOLOGUE AFUA_3G10980)-RELATED"/>
    <property type="match status" value="1"/>
</dbReference>
<feature type="transmembrane region" description="Helical" evidence="1">
    <location>
        <begin position="51"/>
        <end position="68"/>
    </location>
</feature>
<gene>
    <name evidence="3" type="ORF">NATSA_11860</name>
</gene>
<dbReference type="Proteomes" id="UP000673975">
    <property type="component" value="Unassembled WGS sequence"/>
</dbReference>
<keyword evidence="4" id="KW-1185">Reference proteome</keyword>
<reference evidence="3" key="1">
    <citation type="submission" date="2021-02" db="EMBL/GenBank/DDBJ databases">
        <title>Natronogracilivirga saccharolytica gen. nov. sp. nov. a new anaerobic, haloalkiliphilic carbohydrate-fermenting bacterium from soda lake and proposing of Cyclonatronumiaceae fam. nov. in the phylum Balneolaeota.</title>
        <authorList>
            <person name="Zhilina T.N."/>
            <person name="Sorokin D.Y."/>
            <person name="Zavarzina D.G."/>
            <person name="Toshchakov S.V."/>
            <person name="Kublanov I.V."/>
        </authorList>
    </citation>
    <scope>NUCLEOTIDE SEQUENCE</scope>
    <source>
        <strain evidence="3">Z-1702</strain>
    </source>
</reference>
<keyword evidence="1" id="KW-0472">Membrane</keyword>
<dbReference type="RefSeq" id="WP_210512822.1">
    <property type="nucleotide sequence ID" value="NZ_JAFIDN010000010.1"/>
</dbReference>
<protein>
    <submittedName>
        <fullName evidence="3">VanZ family protein</fullName>
    </submittedName>
</protein>
<dbReference type="PANTHER" id="PTHR28008:SF1">
    <property type="entry name" value="DOMAIN PROTEIN, PUTATIVE (AFU_ORTHOLOGUE AFUA_3G10980)-RELATED"/>
    <property type="match status" value="1"/>
</dbReference>
<feature type="domain" description="VanZ-like" evidence="2">
    <location>
        <begin position="45"/>
        <end position="122"/>
    </location>
</feature>
<organism evidence="3 4">
    <name type="scientific">Natronogracilivirga saccharolytica</name>
    <dbReference type="NCBI Taxonomy" id="2812953"/>
    <lineage>
        <taxon>Bacteria</taxon>
        <taxon>Pseudomonadati</taxon>
        <taxon>Balneolota</taxon>
        <taxon>Balneolia</taxon>
        <taxon>Balneolales</taxon>
        <taxon>Cyclonatronaceae</taxon>
        <taxon>Natronogracilivirga</taxon>
    </lineage>
</organism>
<evidence type="ECO:0000259" key="2">
    <source>
        <dbReference type="Pfam" id="PF04892"/>
    </source>
</evidence>
<feature type="transmembrane region" description="Helical" evidence="1">
    <location>
        <begin position="12"/>
        <end position="31"/>
    </location>
</feature>
<dbReference type="Pfam" id="PF04892">
    <property type="entry name" value="VanZ"/>
    <property type="match status" value="1"/>
</dbReference>
<sequence length="133" mass="15097">MTDLLQRYRILRIVIPPVFVLWTLTMLALTLMPSDAIPDARLFSYDKAGHFGMFGGWTFFLGLYMIVYKEKLNINLFLLMVAGIAFGALIEGMQYLLPGGRTASWGDIAANSLGCFTAYLLLHPVRNYLRRKK</sequence>
<evidence type="ECO:0000256" key="1">
    <source>
        <dbReference type="SAM" id="Phobius"/>
    </source>
</evidence>
<proteinExistence type="predicted"/>
<name>A0A8J7RT48_9BACT</name>
<comment type="caution">
    <text evidence="3">The sequence shown here is derived from an EMBL/GenBank/DDBJ whole genome shotgun (WGS) entry which is preliminary data.</text>
</comment>
<dbReference type="InterPro" id="IPR006976">
    <property type="entry name" value="VanZ-like"/>
</dbReference>
<evidence type="ECO:0000313" key="4">
    <source>
        <dbReference type="Proteomes" id="UP000673975"/>
    </source>
</evidence>
<dbReference type="AlphaFoldDB" id="A0A8J7RT48"/>
<accession>A0A8J7RT48</accession>
<keyword evidence="1" id="KW-0812">Transmembrane</keyword>